<proteinExistence type="predicted"/>
<dbReference type="EMBL" id="PKKJ01000008">
    <property type="protein sequence ID" value="PKY65978.1"/>
    <property type="molecule type" value="Genomic_DNA"/>
</dbReference>
<reference evidence="3 4" key="1">
    <citation type="submission" date="2017-12" db="EMBL/GenBank/DDBJ databases">
        <title>Phylogenetic diversity of female urinary microbiome.</title>
        <authorList>
            <person name="Thomas-White K."/>
            <person name="Wolfe A.J."/>
        </authorList>
    </citation>
    <scope>NUCLEOTIDE SEQUENCE [LARGE SCALE GENOMIC DNA]</scope>
    <source>
        <strain evidence="3 4">UMB0250</strain>
    </source>
</reference>
<dbReference type="Pfam" id="PF12728">
    <property type="entry name" value="HTH_17"/>
    <property type="match status" value="1"/>
</dbReference>
<evidence type="ECO:0000313" key="4">
    <source>
        <dbReference type="Proteomes" id="UP000234545"/>
    </source>
</evidence>
<dbReference type="OrthoDB" id="3393149at2"/>
<dbReference type="AlphaFoldDB" id="A0A2I1I4B6"/>
<name>A0A2I1I4B6_9ACTO</name>
<dbReference type="InterPro" id="IPR041657">
    <property type="entry name" value="HTH_17"/>
</dbReference>
<dbReference type="InterPro" id="IPR009061">
    <property type="entry name" value="DNA-bd_dom_put_sf"/>
</dbReference>
<evidence type="ECO:0000256" key="1">
    <source>
        <dbReference type="SAM" id="MobiDB-lite"/>
    </source>
</evidence>
<sequence>MSSHKMSSRADLLTPREASELTNLGTPRTFQRWAKIGKLPHLALPNGRVMFYRRDIEALLQPRAVQDEEGELPRPFEDVPLSGFVVAV</sequence>
<dbReference type="Proteomes" id="UP000234545">
    <property type="component" value="Unassembled WGS sequence"/>
</dbReference>
<accession>A0A2I1I4B6</accession>
<dbReference type="RefSeq" id="WP_101628365.1">
    <property type="nucleotide sequence ID" value="NZ_PKKJ01000008.1"/>
</dbReference>
<gene>
    <name evidence="3" type="ORF">CYJ25_06460</name>
</gene>
<protein>
    <recommendedName>
        <fullName evidence="2">Helix-turn-helix domain-containing protein</fullName>
    </recommendedName>
</protein>
<dbReference type="SUPFAM" id="SSF46955">
    <property type="entry name" value="Putative DNA-binding domain"/>
    <property type="match status" value="1"/>
</dbReference>
<organism evidence="3 4">
    <name type="scientific">Schaalia turicensis</name>
    <dbReference type="NCBI Taxonomy" id="131111"/>
    <lineage>
        <taxon>Bacteria</taxon>
        <taxon>Bacillati</taxon>
        <taxon>Actinomycetota</taxon>
        <taxon>Actinomycetes</taxon>
        <taxon>Actinomycetales</taxon>
        <taxon>Actinomycetaceae</taxon>
        <taxon>Schaalia</taxon>
    </lineage>
</organism>
<evidence type="ECO:0000313" key="3">
    <source>
        <dbReference type="EMBL" id="PKY65978.1"/>
    </source>
</evidence>
<feature type="region of interest" description="Disordered" evidence="1">
    <location>
        <begin position="1"/>
        <end position="24"/>
    </location>
</feature>
<evidence type="ECO:0000259" key="2">
    <source>
        <dbReference type="Pfam" id="PF12728"/>
    </source>
</evidence>
<feature type="domain" description="Helix-turn-helix" evidence="2">
    <location>
        <begin position="12"/>
        <end position="61"/>
    </location>
</feature>
<comment type="caution">
    <text evidence="3">The sequence shown here is derived from an EMBL/GenBank/DDBJ whole genome shotgun (WGS) entry which is preliminary data.</text>
</comment>